<proteinExistence type="predicted"/>
<evidence type="ECO:0000313" key="1">
    <source>
        <dbReference type="EMBL" id="CDL07219.1"/>
    </source>
</evidence>
<comment type="caution">
    <text evidence="1">The sequence shown here is derived from an EMBL/GenBank/DDBJ whole genome shotgun (WGS) entry which is preliminary data.</text>
</comment>
<reference evidence="1" key="1">
    <citation type="submission" date="2013-10" db="EMBL/GenBank/DDBJ databases">
        <title>Antibiotic resistance diversity of beta-lactamase producers in the General Hospital Vienna.</title>
        <authorList>
            <person name="Barisic I."/>
            <person name="Mitteregger D."/>
            <person name="Hirschl A.M."/>
            <person name="Noehammer C."/>
            <person name="Wiesinger-Mayr H."/>
        </authorList>
    </citation>
    <scope>NUCLEOTIDE SEQUENCE [LARGE SCALE GENOMIC DNA]</scope>
    <source>
        <strain evidence="1">IS43</strain>
    </source>
</reference>
<name>W1DGS5_KLEPN</name>
<dbReference type="EMBL" id="CBWK010000010">
    <property type="protein sequence ID" value="CDL07219.1"/>
    <property type="molecule type" value="Genomic_DNA"/>
</dbReference>
<evidence type="ECO:0000313" key="2">
    <source>
        <dbReference type="Proteomes" id="UP000019183"/>
    </source>
</evidence>
<keyword evidence="2" id="KW-1185">Reference proteome</keyword>
<sequence>MLCDIIGFLCWFNPKGVSLHSRKGLLPGINKGVKKSARRRF</sequence>
<dbReference type="Proteomes" id="UP000019183">
    <property type="component" value="Unassembled WGS sequence"/>
</dbReference>
<protein>
    <submittedName>
        <fullName evidence="1">Uncharacterized protein</fullName>
    </submittedName>
</protein>
<organism evidence="1 2">
    <name type="scientific">Klebsiella pneumoniae IS43</name>
    <dbReference type="NCBI Taxonomy" id="1432552"/>
    <lineage>
        <taxon>Bacteria</taxon>
        <taxon>Pseudomonadati</taxon>
        <taxon>Pseudomonadota</taxon>
        <taxon>Gammaproteobacteria</taxon>
        <taxon>Enterobacterales</taxon>
        <taxon>Enterobacteriaceae</taxon>
        <taxon>Klebsiella/Raoultella group</taxon>
        <taxon>Klebsiella</taxon>
        <taxon>Klebsiella pneumoniae complex</taxon>
    </lineage>
</organism>
<dbReference type="AlphaFoldDB" id="W1DGS5"/>
<accession>W1DGS5</accession>